<accession>M4RAQ4</accession>
<feature type="region of interest" description="Disordered" evidence="1">
    <location>
        <begin position="1"/>
        <end position="49"/>
    </location>
</feature>
<organism evidence="2 3">
    <name type="scientific">Bifidobacterium thermophilum RBL67</name>
    <dbReference type="NCBI Taxonomy" id="1254439"/>
    <lineage>
        <taxon>Bacteria</taxon>
        <taxon>Bacillati</taxon>
        <taxon>Actinomycetota</taxon>
        <taxon>Actinomycetes</taxon>
        <taxon>Bifidobacteriales</taxon>
        <taxon>Bifidobacteriaceae</taxon>
        <taxon>Bifidobacterium</taxon>
    </lineage>
</organism>
<keyword evidence="3" id="KW-1185">Reference proteome</keyword>
<dbReference type="EMBL" id="CP004346">
    <property type="protein sequence ID" value="AGH40536.1"/>
    <property type="molecule type" value="Genomic_DNA"/>
</dbReference>
<dbReference type="HOGENOM" id="CLU_3132853_0_0_11"/>
<reference evidence="2 3" key="1">
    <citation type="journal article" date="2013" name="Genome Announc.">
        <title>Complete Genome Sequence of the Probiotic Bifidobacterium thermophilum Strain RBL67.</title>
        <authorList>
            <person name="Jans C."/>
            <person name="Lacroix C."/>
            <person name="Follador R."/>
            <person name="Stevens M.J."/>
        </authorList>
    </citation>
    <scope>NUCLEOTIDE SEQUENCE [LARGE SCALE GENOMIC DNA]</scope>
    <source>
        <strain evidence="2 3">RBL67</strain>
    </source>
</reference>
<dbReference type="Proteomes" id="UP000011835">
    <property type="component" value="Chromosome"/>
</dbReference>
<proteinExistence type="predicted"/>
<dbReference type="KEGG" id="btp:D805_0269"/>
<gene>
    <name evidence="2" type="ORF">D805_0269</name>
</gene>
<evidence type="ECO:0000256" key="1">
    <source>
        <dbReference type="SAM" id="MobiDB-lite"/>
    </source>
</evidence>
<evidence type="ECO:0000313" key="2">
    <source>
        <dbReference type="EMBL" id="AGH40536.1"/>
    </source>
</evidence>
<dbReference type="AlphaFoldDB" id="M4RAQ4"/>
<feature type="compositionally biased region" description="Basic and acidic residues" evidence="1">
    <location>
        <begin position="8"/>
        <end position="18"/>
    </location>
</feature>
<protein>
    <submittedName>
        <fullName evidence="2">Uncharacterized protein</fullName>
    </submittedName>
</protein>
<dbReference type="PATRIC" id="fig|1254439.12.peg.268"/>
<name>M4RAQ4_9BIFI</name>
<evidence type="ECO:0000313" key="3">
    <source>
        <dbReference type="Proteomes" id="UP000011835"/>
    </source>
</evidence>
<sequence length="49" mass="5575">MCISGEHATSRIVREKRFSANRHRTTTTPSMTRLRDAGCQPSCGHRMSR</sequence>